<feature type="compositionally biased region" description="Polar residues" evidence="1">
    <location>
        <begin position="269"/>
        <end position="279"/>
    </location>
</feature>
<gene>
    <name evidence="3" type="ORF">LVJ94_50895</name>
</gene>
<protein>
    <submittedName>
        <fullName evidence="3">Esterase-like activity of phytase family protein</fullName>
    </submittedName>
</protein>
<name>A0ABZ2L2W4_9BACT</name>
<dbReference type="EMBL" id="CP089983">
    <property type="protein sequence ID" value="WXB05193.1"/>
    <property type="molecule type" value="Genomic_DNA"/>
</dbReference>
<accession>A0ABZ2L2W4</accession>
<dbReference type="PANTHER" id="PTHR37957:SF1">
    <property type="entry name" value="PHYTASE-LIKE DOMAIN-CONTAINING PROTEIN"/>
    <property type="match status" value="1"/>
</dbReference>
<proteinExistence type="predicted"/>
<evidence type="ECO:0000313" key="4">
    <source>
        <dbReference type="Proteomes" id="UP001374803"/>
    </source>
</evidence>
<dbReference type="InterPro" id="IPR017946">
    <property type="entry name" value="PLC-like_Pdiesterase_TIM-brl"/>
</dbReference>
<dbReference type="PROSITE" id="PS51257">
    <property type="entry name" value="PROKAR_LIPOPROTEIN"/>
    <property type="match status" value="1"/>
</dbReference>
<dbReference type="PANTHER" id="PTHR37957">
    <property type="entry name" value="BLR7070 PROTEIN"/>
    <property type="match status" value="1"/>
</dbReference>
<dbReference type="Pfam" id="PF03009">
    <property type="entry name" value="GDPD"/>
    <property type="match status" value="2"/>
</dbReference>
<reference evidence="3" key="1">
    <citation type="submission" date="2021-12" db="EMBL/GenBank/DDBJ databases">
        <title>Discovery of the Pendulisporaceae a myxobacterial family with distinct sporulation behavior and unique specialized metabolism.</title>
        <authorList>
            <person name="Garcia R."/>
            <person name="Popoff A."/>
            <person name="Bader C.D."/>
            <person name="Loehr J."/>
            <person name="Walesch S."/>
            <person name="Walt C."/>
            <person name="Boldt J."/>
            <person name="Bunk B."/>
            <person name="Haeckl F.J.F.P.J."/>
            <person name="Gunesch A.P."/>
            <person name="Birkelbach J."/>
            <person name="Nuebel U."/>
            <person name="Pietschmann T."/>
            <person name="Bach T."/>
            <person name="Mueller R."/>
        </authorList>
    </citation>
    <scope>NUCLEOTIDE SEQUENCE</scope>
    <source>
        <strain evidence="3">MSr11367</strain>
    </source>
</reference>
<dbReference type="PROSITE" id="PS51704">
    <property type="entry name" value="GP_PDE"/>
    <property type="match status" value="1"/>
</dbReference>
<feature type="region of interest" description="Disordered" evidence="1">
    <location>
        <begin position="269"/>
        <end position="292"/>
    </location>
</feature>
<keyword evidence="4" id="KW-1185">Reference proteome</keyword>
<dbReference type="Pfam" id="PF13449">
    <property type="entry name" value="Phytase-like"/>
    <property type="match status" value="2"/>
</dbReference>
<feature type="compositionally biased region" description="Basic and acidic residues" evidence="1">
    <location>
        <begin position="33"/>
        <end position="48"/>
    </location>
</feature>
<evidence type="ECO:0000313" key="3">
    <source>
        <dbReference type="EMBL" id="WXB05193.1"/>
    </source>
</evidence>
<dbReference type="InterPro" id="IPR027372">
    <property type="entry name" value="Phytase-like_dom"/>
</dbReference>
<feature type="region of interest" description="Disordered" evidence="1">
    <location>
        <begin position="29"/>
        <end position="50"/>
    </location>
</feature>
<dbReference type="Proteomes" id="UP001374803">
    <property type="component" value="Chromosome"/>
</dbReference>
<dbReference type="InterPro" id="IPR030395">
    <property type="entry name" value="GP_PDE_dom"/>
</dbReference>
<dbReference type="RefSeq" id="WP_394834835.1">
    <property type="nucleotide sequence ID" value="NZ_CP089929.1"/>
</dbReference>
<dbReference type="SUPFAM" id="SSF51695">
    <property type="entry name" value="PLC-like phosphodiesterases"/>
    <property type="match status" value="2"/>
</dbReference>
<organism evidence="3 4">
    <name type="scientific">Pendulispora rubella</name>
    <dbReference type="NCBI Taxonomy" id="2741070"/>
    <lineage>
        <taxon>Bacteria</taxon>
        <taxon>Pseudomonadati</taxon>
        <taxon>Myxococcota</taxon>
        <taxon>Myxococcia</taxon>
        <taxon>Myxococcales</taxon>
        <taxon>Sorangiineae</taxon>
        <taxon>Pendulisporaceae</taxon>
        <taxon>Pendulispora</taxon>
    </lineage>
</organism>
<evidence type="ECO:0000259" key="2">
    <source>
        <dbReference type="PROSITE" id="PS51704"/>
    </source>
</evidence>
<feature type="domain" description="GP-PDE" evidence="2">
    <location>
        <begin position="383"/>
        <end position="725"/>
    </location>
</feature>
<sequence length="869" mass="94031">MIRLGRAVAGLVAGSFLVVGCTGDDGANGAPGHDGKDGANAGKTDKWGVSESDPPGLVGRAVLPAATFAPGPPSGEITGGFWPSQPVQGFSSLVDLGDGSFYALVDNGFGGIENSADAMLRIYRVRPSYKTSSGGSGGVDVLSYIELRDPDKKVKFTIVNQFTSRRLLTGADFDPESLRVAADGTLWIGDEFGPFLLHFDSSGKLLDAPYSLPDFERPGQFVRSPQNPWLEEASAIRVMNAAKAHGRAHGVTKTPVFSPWHVHVVDADTTGNRGFNTQRDNFDKPNTPGANGNTGLQAANDEIVRLTKSPGSFPSIQAAGYPVVTWTVNDAPRMKEMLDLGVNGIISDRPDILYSTIAAYDANKDGKPGDLLDADGLIDRSKVDAQAHRGGRDLRPENTIPSYEVGLDNLISTLEMDCGLTADNVPVMYHDRDFRGSLPGEPKKSRRKGGAALPVHIKDVTLASIQDVSSPILNDGVIRTGTPQTNDPALSPVARAFWAQRHRGADEIYMMPSLAQVFEFVDFYVDYYKNGEGKSHADAAKRWKNAARIRFNIETKLDPRQPDTTKSPGEFVTAIAGLITERGLEDRADIQSFDFRTLLQVQERFPYIRTVYLFGDFSICPTGKDADGKSYCDDGTNFQPLDINAPVTESLSDANNTPWMAGMYWPYRRTTLDYAVRSQTSGGFEGLAVSPDGKKLYPLLEKPLTGAPAGQLLISEFDTATRSYTGTQFKYQYAERGESIGEFVLFADRKGIIIERDGTQGDVNGWKRLFQVELPAASGAAVIKTDLVNLNAIPDTLQLSAGTALAGDVGLGNPFSFPFQTIESVLVLGPRLLAVTNDNNYPGSIGRHKGLGLPDDNEFILVKLDHDLY</sequence>
<evidence type="ECO:0000256" key="1">
    <source>
        <dbReference type="SAM" id="MobiDB-lite"/>
    </source>
</evidence>
<dbReference type="Gene3D" id="3.20.20.190">
    <property type="entry name" value="Phosphatidylinositol (PI) phosphodiesterase"/>
    <property type="match status" value="2"/>
</dbReference>